<organism evidence="2 3">
    <name type="scientific">Methylobacterium hispanicum</name>
    <dbReference type="NCBI Taxonomy" id="270350"/>
    <lineage>
        <taxon>Bacteria</taxon>
        <taxon>Pseudomonadati</taxon>
        <taxon>Pseudomonadota</taxon>
        <taxon>Alphaproteobacteria</taxon>
        <taxon>Hyphomicrobiales</taxon>
        <taxon>Methylobacteriaceae</taxon>
        <taxon>Methylobacterium</taxon>
    </lineage>
</organism>
<accession>A0AAV4ZH58</accession>
<keyword evidence="1" id="KW-0472">Membrane</keyword>
<feature type="transmembrane region" description="Helical" evidence="1">
    <location>
        <begin position="12"/>
        <end position="30"/>
    </location>
</feature>
<reference evidence="2" key="2">
    <citation type="submission" date="2021-08" db="EMBL/GenBank/DDBJ databases">
        <authorList>
            <person name="Tani A."/>
            <person name="Ola A."/>
            <person name="Ogura Y."/>
            <person name="Katsura K."/>
            <person name="Hayashi T."/>
        </authorList>
    </citation>
    <scope>NUCLEOTIDE SEQUENCE</scope>
    <source>
        <strain evidence="2">DSM 16372</strain>
    </source>
</reference>
<sequence length="38" mass="3948">MQALRGKAPKYIVAGMAALMLLGAAAPALHDLALRVFP</sequence>
<dbReference type="EMBL" id="BPQO01000004">
    <property type="protein sequence ID" value="GJD87770.1"/>
    <property type="molecule type" value="Genomic_DNA"/>
</dbReference>
<name>A0AAV4ZH58_9HYPH</name>
<dbReference type="Proteomes" id="UP001055247">
    <property type="component" value="Unassembled WGS sequence"/>
</dbReference>
<reference evidence="2" key="1">
    <citation type="journal article" date="2016" name="Front. Microbiol.">
        <title>Genome Sequence of the Piezophilic, Mesophilic Sulfate-Reducing Bacterium Desulfovibrio indicus J2T.</title>
        <authorList>
            <person name="Cao J."/>
            <person name="Maignien L."/>
            <person name="Shao Z."/>
            <person name="Alain K."/>
            <person name="Jebbar M."/>
        </authorList>
    </citation>
    <scope>NUCLEOTIDE SEQUENCE</scope>
    <source>
        <strain evidence="2">DSM 16372</strain>
    </source>
</reference>
<keyword evidence="1" id="KW-1133">Transmembrane helix</keyword>
<protein>
    <submittedName>
        <fullName evidence="2">Uncharacterized protein</fullName>
    </submittedName>
</protein>
<gene>
    <name evidence="2" type="ORF">BHAOGJBA_1275</name>
</gene>
<dbReference type="AlphaFoldDB" id="A0AAV4ZH58"/>
<evidence type="ECO:0000313" key="3">
    <source>
        <dbReference type="Proteomes" id="UP001055247"/>
    </source>
</evidence>
<proteinExistence type="predicted"/>
<evidence type="ECO:0000313" key="2">
    <source>
        <dbReference type="EMBL" id="GJD87770.1"/>
    </source>
</evidence>
<keyword evidence="1" id="KW-0812">Transmembrane</keyword>
<keyword evidence="3" id="KW-1185">Reference proteome</keyword>
<comment type="caution">
    <text evidence="2">The sequence shown here is derived from an EMBL/GenBank/DDBJ whole genome shotgun (WGS) entry which is preliminary data.</text>
</comment>
<evidence type="ECO:0000256" key="1">
    <source>
        <dbReference type="SAM" id="Phobius"/>
    </source>
</evidence>